<organism evidence="1 2">
    <name type="scientific">Dreissena polymorpha</name>
    <name type="common">Zebra mussel</name>
    <name type="synonym">Mytilus polymorpha</name>
    <dbReference type="NCBI Taxonomy" id="45954"/>
    <lineage>
        <taxon>Eukaryota</taxon>
        <taxon>Metazoa</taxon>
        <taxon>Spiralia</taxon>
        <taxon>Lophotrochozoa</taxon>
        <taxon>Mollusca</taxon>
        <taxon>Bivalvia</taxon>
        <taxon>Autobranchia</taxon>
        <taxon>Heteroconchia</taxon>
        <taxon>Euheterodonta</taxon>
        <taxon>Imparidentia</taxon>
        <taxon>Neoheterodontei</taxon>
        <taxon>Myida</taxon>
        <taxon>Dreissenoidea</taxon>
        <taxon>Dreissenidae</taxon>
        <taxon>Dreissena</taxon>
    </lineage>
</organism>
<keyword evidence="2" id="KW-1185">Reference proteome</keyword>
<dbReference type="AlphaFoldDB" id="A0A9D4IT46"/>
<evidence type="ECO:0000313" key="2">
    <source>
        <dbReference type="Proteomes" id="UP000828390"/>
    </source>
</evidence>
<gene>
    <name evidence="1" type="ORF">DPMN_161974</name>
</gene>
<name>A0A9D4IT46_DREPO</name>
<evidence type="ECO:0000313" key="1">
    <source>
        <dbReference type="EMBL" id="KAH3784024.1"/>
    </source>
</evidence>
<dbReference type="EMBL" id="JAIWYP010000008">
    <property type="protein sequence ID" value="KAH3784024.1"/>
    <property type="molecule type" value="Genomic_DNA"/>
</dbReference>
<sequence>MSGTCIQTIGSQTGTGYVWYLYTNNKESDWDRLCLVPVYKQLGVRLGQIMSGSCIQTIGSETGTVMSGTCVQTIGSQTGTGYVWYLYTNNWESDWDRLCLVPVYKQLGVRLGQVMSGTCIQTIGSQTGTGYV</sequence>
<dbReference type="Proteomes" id="UP000828390">
    <property type="component" value="Unassembled WGS sequence"/>
</dbReference>
<accession>A0A9D4IT46</accession>
<reference evidence="1" key="1">
    <citation type="journal article" date="2019" name="bioRxiv">
        <title>The Genome of the Zebra Mussel, Dreissena polymorpha: A Resource for Invasive Species Research.</title>
        <authorList>
            <person name="McCartney M.A."/>
            <person name="Auch B."/>
            <person name="Kono T."/>
            <person name="Mallez S."/>
            <person name="Zhang Y."/>
            <person name="Obille A."/>
            <person name="Becker A."/>
            <person name="Abrahante J.E."/>
            <person name="Garbe J."/>
            <person name="Badalamenti J.P."/>
            <person name="Herman A."/>
            <person name="Mangelson H."/>
            <person name="Liachko I."/>
            <person name="Sullivan S."/>
            <person name="Sone E.D."/>
            <person name="Koren S."/>
            <person name="Silverstein K.A.T."/>
            <person name="Beckman K.B."/>
            <person name="Gohl D.M."/>
        </authorList>
    </citation>
    <scope>NUCLEOTIDE SEQUENCE</scope>
    <source>
        <strain evidence="1">Duluth1</strain>
        <tissue evidence="1">Whole animal</tissue>
    </source>
</reference>
<protein>
    <submittedName>
        <fullName evidence="1">Uncharacterized protein</fullName>
    </submittedName>
</protein>
<reference evidence="1" key="2">
    <citation type="submission" date="2020-11" db="EMBL/GenBank/DDBJ databases">
        <authorList>
            <person name="McCartney M.A."/>
            <person name="Auch B."/>
            <person name="Kono T."/>
            <person name="Mallez S."/>
            <person name="Becker A."/>
            <person name="Gohl D.M."/>
            <person name="Silverstein K.A.T."/>
            <person name="Koren S."/>
            <person name="Bechman K.B."/>
            <person name="Herman A."/>
            <person name="Abrahante J.E."/>
            <person name="Garbe J."/>
        </authorList>
    </citation>
    <scope>NUCLEOTIDE SEQUENCE</scope>
    <source>
        <strain evidence="1">Duluth1</strain>
        <tissue evidence="1">Whole animal</tissue>
    </source>
</reference>
<proteinExistence type="predicted"/>
<comment type="caution">
    <text evidence="1">The sequence shown here is derived from an EMBL/GenBank/DDBJ whole genome shotgun (WGS) entry which is preliminary data.</text>
</comment>